<sequence length="113" mass="11668">MPALASWASAGQLRRSGSSSSLVTSARRLSASSSSLDTSKSSSMSCRAGRAQLSSTKPPPFRPSSSAGTGAASFVLPLKVIPAAEGFGRMLLILVGWKHNQRCPRPSPATVPI</sequence>
<evidence type="ECO:0000313" key="2">
    <source>
        <dbReference type="EMBL" id="CAG6457391.1"/>
    </source>
</evidence>
<evidence type="ECO:0000256" key="1">
    <source>
        <dbReference type="SAM" id="MobiDB-lite"/>
    </source>
</evidence>
<name>A0A8D8F3U6_CULPI</name>
<protein>
    <submittedName>
        <fullName evidence="2">(northern house mosquito) hypothetical protein</fullName>
    </submittedName>
</protein>
<dbReference type="AlphaFoldDB" id="A0A8D8F3U6"/>
<feature type="region of interest" description="Disordered" evidence="1">
    <location>
        <begin position="13"/>
        <end position="70"/>
    </location>
</feature>
<accession>A0A8D8F3U6</accession>
<organism evidence="2">
    <name type="scientific">Culex pipiens</name>
    <name type="common">House mosquito</name>
    <dbReference type="NCBI Taxonomy" id="7175"/>
    <lineage>
        <taxon>Eukaryota</taxon>
        <taxon>Metazoa</taxon>
        <taxon>Ecdysozoa</taxon>
        <taxon>Arthropoda</taxon>
        <taxon>Hexapoda</taxon>
        <taxon>Insecta</taxon>
        <taxon>Pterygota</taxon>
        <taxon>Neoptera</taxon>
        <taxon>Endopterygota</taxon>
        <taxon>Diptera</taxon>
        <taxon>Nematocera</taxon>
        <taxon>Culicoidea</taxon>
        <taxon>Culicidae</taxon>
        <taxon>Culicinae</taxon>
        <taxon>Culicini</taxon>
        <taxon>Culex</taxon>
        <taxon>Culex</taxon>
    </lineage>
</organism>
<reference evidence="2" key="1">
    <citation type="submission" date="2021-05" db="EMBL/GenBank/DDBJ databases">
        <authorList>
            <person name="Alioto T."/>
            <person name="Alioto T."/>
            <person name="Gomez Garrido J."/>
        </authorList>
    </citation>
    <scope>NUCLEOTIDE SEQUENCE</scope>
</reference>
<proteinExistence type="predicted"/>
<feature type="compositionally biased region" description="Low complexity" evidence="1">
    <location>
        <begin position="13"/>
        <end position="45"/>
    </location>
</feature>
<dbReference type="EMBL" id="HBUE01032741">
    <property type="protein sequence ID" value="CAG6457391.1"/>
    <property type="molecule type" value="Transcribed_RNA"/>
</dbReference>